<accession>A0A2S5RHV6</accession>
<comment type="caution">
    <text evidence="2">The sequence shown here is derived from an EMBL/GenBank/DDBJ whole genome shotgun (WGS) entry which is preliminary data.</text>
</comment>
<evidence type="ECO:0000313" key="3">
    <source>
        <dbReference type="Proteomes" id="UP000239425"/>
    </source>
</evidence>
<feature type="transmembrane region" description="Helical" evidence="1">
    <location>
        <begin position="37"/>
        <end position="56"/>
    </location>
</feature>
<keyword evidence="1" id="KW-1133">Transmembrane helix</keyword>
<protein>
    <submittedName>
        <fullName evidence="2">Uncharacterized protein</fullName>
    </submittedName>
</protein>
<evidence type="ECO:0000313" key="2">
    <source>
        <dbReference type="EMBL" id="PPE06914.1"/>
    </source>
</evidence>
<reference evidence="2 3" key="1">
    <citation type="submission" date="2017-11" db="EMBL/GenBank/DDBJ databases">
        <title>Comparative genomic analysis of Holospora spp., intranuclear symbionts of paramecia.</title>
        <authorList>
            <person name="Garushyants S.K."/>
            <person name="Beliavskaya A."/>
            <person name="Malko D.B."/>
            <person name="Logacheva M.D."/>
            <person name="Rautian M.S."/>
            <person name="Gelfand M.S."/>
        </authorList>
    </citation>
    <scope>NUCLEOTIDE SEQUENCE [LARGE SCALE GENOMIC DNA]</scope>
    <source>
        <strain evidence="3">02AZ16</strain>
    </source>
</reference>
<dbReference type="EMBL" id="PHHC01000013">
    <property type="protein sequence ID" value="PPE06914.1"/>
    <property type="molecule type" value="Genomic_DNA"/>
</dbReference>
<dbReference type="AlphaFoldDB" id="A0A2S5RHV6"/>
<proteinExistence type="predicted"/>
<dbReference type="Proteomes" id="UP000239425">
    <property type="component" value="Unassembled WGS sequence"/>
</dbReference>
<evidence type="ECO:0000256" key="1">
    <source>
        <dbReference type="SAM" id="Phobius"/>
    </source>
</evidence>
<gene>
    <name evidence="2" type="ORF">HCUR_00066</name>
</gene>
<keyword evidence="1" id="KW-0812">Transmembrane</keyword>
<sequence length="75" mass="8909">MYVHVNDIRCFCHAFKRLNVTHTKQYSSVKDQIKCFFYFYALVFSNTRLLYINILLKGKHCSGKHDRKASISLFT</sequence>
<organism evidence="2 3">
    <name type="scientific">Holospora curviuscula</name>
    <dbReference type="NCBI Taxonomy" id="1082868"/>
    <lineage>
        <taxon>Bacteria</taxon>
        <taxon>Pseudomonadati</taxon>
        <taxon>Pseudomonadota</taxon>
        <taxon>Alphaproteobacteria</taxon>
        <taxon>Holosporales</taxon>
        <taxon>Holosporaceae</taxon>
        <taxon>Holospora</taxon>
    </lineage>
</organism>
<keyword evidence="3" id="KW-1185">Reference proteome</keyword>
<name>A0A2S5RHV6_9PROT</name>
<keyword evidence="1" id="KW-0472">Membrane</keyword>